<evidence type="ECO:0000313" key="14">
    <source>
        <dbReference type="EMBL" id="CAE6415835.1"/>
    </source>
</evidence>
<feature type="transmembrane region" description="Helical" evidence="13">
    <location>
        <begin position="42"/>
        <end position="61"/>
    </location>
</feature>
<evidence type="ECO:0000256" key="11">
    <source>
        <dbReference type="ARBA" id="ARBA00023136"/>
    </source>
</evidence>
<dbReference type="GO" id="GO:0051028">
    <property type="term" value="P:mRNA transport"/>
    <property type="evidence" value="ECO:0007669"/>
    <property type="project" value="UniProtKB-KW"/>
</dbReference>
<evidence type="ECO:0000313" key="15">
    <source>
        <dbReference type="Proteomes" id="UP000663861"/>
    </source>
</evidence>
<comment type="similarity">
    <text evidence="3">Belongs to the NDC1 family.</text>
</comment>
<dbReference type="GO" id="GO:0031965">
    <property type="term" value="C:nuclear membrane"/>
    <property type="evidence" value="ECO:0007669"/>
    <property type="project" value="UniProtKB-SubCell"/>
</dbReference>
<feature type="transmembrane region" description="Helical" evidence="13">
    <location>
        <begin position="211"/>
        <end position="232"/>
    </location>
</feature>
<evidence type="ECO:0000256" key="10">
    <source>
        <dbReference type="ARBA" id="ARBA00023132"/>
    </source>
</evidence>
<keyword evidence="8 13" id="KW-1133">Transmembrane helix</keyword>
<comment type="subcellular location">
    <subcellularLocation>
        <location evidence="1">Nucleus membrane</location>
        <topology evidence="1">Multi-pass membrane protein</topology>
    </subcellularLocation>
    <subcellularLocation>
        <location evidence="2">Nucleus</location>
        <location evidence="2">Nuclear pore complex</location>
    </subcellularLocation>
</comment>
<keyword evidence="7" id="KW-0653">Protein transport</keyword>
<evidence type="ECO:0000256" key="6">
    <source>
        <dbReference type="ARBA" id="ARBA00022816"/>
    </source>
</evidence>
<evidence type="ECO:0000256" key="3">
    <source>
        <dbReference type="ARBA" id="ARBA00005760"/>
    </source>
</evidence>
<dbReference type="GO" id="GO:0015031">
    <property type="term" value="P:protein transport"/>
    <property type="evidence" value="ECO:0007669"/>
    <property type="project" value="UniProtKB-KW"/>
</dbReference>
<feature type="transmembrane region" description="Helical" evidence="13">
    <location>
        <begin position="158"/>
        <end position="177"/>
    </location>
</feature>
<dbReference type="GO" id="GO:0070631">
    <property type="term" value="P:spindle pole body localization"/>
    <property type="evidence" value="ECO:0007669"/>
    <property type="project" value="TreeGrafter"/>
</dbReference>
<keyword evidence="9" id="KW-0811">Translocation</keyword>
<evidence type="ECO:0000256" key="5">
    <source>
        <dbReference type="ARBA" id="ARBA00022692"/>
    </source>
</evidence>
<dbReference type="Pfam" id="PF09531">
    <property type="entry name" value="Ndc1_Nup"/>
    <property type="match status" value="1"/>
</dbReference>
<dbReference type="PANTHER" id="PTHR13269:SF6">
    <property type="entry name" value="NUCLEOPORIN NDC1"/>
    <property type="match status" value="1"/>
</dbReference>
<gene>
    <name evidence="14" type="ORF">RDB_LOCUS6982</name>
</gene>
<keyword evidence="5 13" id="KW-0812">Transmembrane</keyword>
<keyword evidence="12" id="KW-0539">Nucleus</keyword>
<dbReference type="Proteomes" id="UP000663861">
    <property type="component" value="Unassembled WGS sequence"/>
</dbReference>
<dbReference type="EMBL" id="CAJMWY010000101">
    <property type="protein sequence ID" value="CAE6415835.1"/>
    <property type="molecule type" value="Genomic_DNA"/>
</dbReference>
<keyword evidence="6" id="KW-0509">mRNA transport</keyword>
<dbReference type="AlphaFoldDB" id="A0A8H2X707"/>
<accession>A0A8H2X707</accession>
<keyword evidence="10" id="KW-0906">Nuclear pore complex</keyword>
<dbReference type="InterPro" id="IPR019049">
    <property type="entry name" value="Nucleoporin_prot_Ndc1/Nup"/>
</dbReference>
<dbReference type="PANTHER" id="PTHR13269">
    <property type="entry name" value="NUCLEOPORIN NDC1"/>
    <property type="match status" value="1"/>
</dbReference>
<evidence type="ECO:0000256" key="4">
    <source>
        <dbReference type="ARBA" id="ARBA00022448"/>
    </source>
</evidence>
<sequence>MSTITRTTFPAAQLPVKPTSTSYENACRHILGQRFRQLLQKAATLAAIVVPLSTLSLRFSFSWLFKNLIHIALAFTFGVLPTLVARKIRRRALQTPRPKTLIAELWTVSPVYIALYAISGLAVAECYATFIGTHVQGLKFSFFTGSNRYPWSVNERHVMLLAGNTILGVGFAALDSIQHRNPAWLRRFGGFTQRRSAATWKSISRSALLAVYYWPAFIVIYFVLRVPALLFFNKSLGFVLRPFLHFMMRGGAFWQLVSWSLFWRMFVLQFTTLVMWDVAGEWFEINASQVIHLSQFKEDPNATLIAGLQSQDSYYKYFAFAELANVVSTRPPRRVALFSDLKANPTAWEQVCRESPTPAPNAPTTLTKKSAISTDPVYKNPTQSAGPIDAFVGAANTVATVIPTNLSVPAIFLPTPHPTTSTPASVPSVVPSWKINLPQMVDLGKLIDRLPPVWARRVRSVVQERKEAVLEGLLEGRAADVWIVEALSTLIAHSLQEDPYGRVQRDIPRVLEAFVSYLGALEQLIEEVNADLSPESEDAVRTVVQPVAEALREGIRTIVLEFGHRLKAFTFPPRVAKRLQTMVDYL</sequence>
<evidence type="ECO:0000256" key="13">
    <source>
        <dbReference type="SAM" id="Phobius"/>
    </source>
</evidence>
<feature type="transmembrane region" description="Helical" evidence="13">
    <location>
        <begin position="252"/>
        <end position="276"/>
    </location>
</feature>
<evidence type="ECO:0000256" key="2">
    <source>
        <dbReference type="ARBA" id="ARBA00004567"/>
    </source>
</evidence>
<name>A0A8H2X707_9AGAM</name>
<dbReference type="GO" id="GO:0070762">
    <property type="term" value="C:nuclear pore transmembrane ring"/>
    <property type="evidence" value="ECO:0007669"/>
    <property type="project" value="TreeGrafter"/>
</dbReference>
<evidence type="ECO:0000256" key="12">
    <source>
        <dbReference type="ARBA" id="ARBA00023242"/>
    </source>
</evidence>
<evidence type="ECO:0000256" key="9">
    <source>
        <dbReference type="ARBA" id="ARBA00023010"/>
    </source>
</evidence>
<dbReference type="GO" id="GO:0006999">
    <property type="term" value="P:nuclear pore organization"/>
    <property type="evidence" value="ECO:0007669"/>
    <property type="project" value="TreeGrafter"/>
</dbReference>
<evidence type="ECO:0000256" key="8">
    <source>
        <dbReference type="ARBA" id="ARBA00022989"/>
    </source>
</evidence>
<organism evidence="14 15">
    <name type="scientific">Rhizoctonia solani</name>
    <dbReference type="NCBI Taxonomy" id="456999"/>
    <lineage>
        <taxon>Eukaryota</taxon>
        <taxon>Fungi</taxon>
        <taxon>Dikarya</taxon>
        <taxon>Basidiomycota</taxon>
        <taxon>Agaricomycotina</taxon>
        <taxon>Agaricomycetes</taxon>
        <taxon>Cantharellales</taxon>
        <taxon>Ceratobasidiaceae</taxon>
        <taxon>Rhizoctonia</taxon>
    </lineage>
</organism>
<feature type="transmembrane region" description="Helical" evidence="13">
    <location>
        <begin position="105"/>
        <end position="130"/>
    </location>
</feature>
<protein>
    <recommendedName>
        <fullName evidence="16">Nucleoporin protein Ndc1-Nup</fullName>
    </recommendedName>
</protein>
<keyword evidence="11 13" id="KW-0472">Membrane</keyword>
<dbReference type="GO" id="GO:0030674">
    <property type="term" value="F:protein-macromolecule adaptor activity"/>
    <property type="evidence" value="ECO:0007669"/>
    <property type="project" value="TreeGrafter"/>
</dbReference>
<reference evidence="14" key="1">
    <citation type="submission" date="2021-01" db="EMBL/GenBank/DDBJ databases">
        <authorList>
            <person name="Kaushik A."/>
        </authorList>
    </citation>
    <scope>NUCLEOTIDE SEQUENCE</scope>
    <source>
        <strain evidence="14">AG4-RS23</strain>
    </source>
</reference>
<evidence type="ECO:0008006" key="16">
    <source>
        <dbReference type="Google" id="ProtNLM"/>
    </source>
</evidence>
<comment type="caution">
    <text evidence="14">The sequence shown here is derived from an EMBL/GenBank/DDBJ whole genome shotgun (WGS) entry which is preliminary data.</text>
</comment>
<evidence type="ECO:0000256" key="1">
    <source>
        <dbReference type="ARBA" id="ARBA00004232"/>
    </source>
</evidence>
<feature type="transmembrane region" description="Helical" evidence="13">
    <location>
        <begin position="67"/>
        <end position="85"/>
    </location>
</feature>
<keyword evidence="4" id="KW-0813">Transport</keyword>
<proteinExistence type="inferred from homology"/>
<evidence type="ECO:0000256" key="7">
    <source>
        <dbReference type="ARBA" id="ARBA00022927"/>
    </source>
</evidence>
<dbReference type="GO" id="GO:0005816">
    <property type="term" value="C:spindle pole body"/>
    <property type="evidence" value="ECO:0007669"/>
    <property type="project" value="TreeGrafter"/>
</dbReference>